<feature type="chain" id="PRO_5007624063" description="Lipoprotein" evidence="2">
    <location>
        <begin position="22"/>
        <end position="52"/>
    </location>
</feature>
<accession>A0A158DF38</accession>
<evidence type="ECO:0000256" key="2">
    <source>
        <dbReference type="SAM" id="SignalP"/>
    </source>
</evidence>
<dbReference type="EMBL" id="FCOE02000037">
    <property type="protein sequence ID" value="SAK92876.1"/>
    <property type="molecule type" value="Genomic_DNA"/>
</dbReference>
<protein>
    <recommendedName>
        <fullName evidence="5">Lipoprotein</fullName>
    </recommendedName>
</protein>
<evidence type="ECO:0008006" key="5">
    <source>
        <dbReference type="Google" id="ProtNLM"/>
    </source>
</evidence>
<sequence length="52" mass="5599">MKKIIAALICASFIVPAIAEARGGHYVGGHGSSHKGGHYKNARTGDHYEKRH</sequence>
<proteinExistence type="predicted"/>
<feature type="signal peptide" evidence="2">
    <location>
        <begin position="1"/>
        <end position="21"/>
    </location>
</feature>
<keyword evidence="2" id="KW-0732">Signal</keyword>
<dbReference type="Proteomes" id="UP000054911">
    <property type="component" value="Unassembled WGS sequence"/>
</dbReference>
<keyword evidence="4" id="KW-1185">Reference proteome</keyword>
<evidence type="ECO:0000313" key="3">
    <source>
        <dbReference type="EMBL" id="SAK92876.1"/>
    </source>
</evidence>
<gene>
    <name evidence="3" type="ORF">AWB80_06729</name>
</gene>
<feature type="compositionally biased region" description="Basic residues" evidence="1">
    <location>
        <begin position="32"/>
        <end position="41"/>
    </location>
</feature>
<feature type="compositionally biased region" description="Basic and acidic residues" evidence="1">
    <location>
        <begin position="43"/>
        <end position="52"/>
    </location>
</feature>
<dbReference type="RefSeq" id="WP_208635727.1">
    <property type="nucleotide sequence ID" value="NZ_FCOE02000037.1"/>
</dbReference>
<dbReference type="AlphaFoldDB" id="A0A158DF38"/>
<reference evidence="3" key="1">
    <citation type="submission" date="2016-01" db="EMBL/GenBank/DDBJ databases">
        <authorList>
            <person name="Peeters C."/>
        </authorList>
    </citation>
    <scope>NUCLEOTIDE SEQUENCE [LARGE SCALE GENOMIC DNA]</scope>
    <source>
        <strain evidence="3">LMG 29323</strain>
    </source>
</reference>
<evidence type="ECO:0000256" key="1">
    <source>
        <dbReference type="SAM" id="MobiDB-lite"/>
    </source>
</evidence>
<feature type="region of interest" description="Disordered" evidence="1">
    <location>
        <begin position="26"/>
        <end position="52"/>
    </location>
</feature>
<organism evidence="3 4">
    <name type="scientific">Caballeronia pedi</name>
    <dbReference type="NCBI Taxonomy" id="1777141"/>
    <lineage>
        <taxon>Bacteria</taxon>
        <taxon>Pseudomonadati</taxon>
        <taxon>Pseudomonadota</taxon>
        <taxon>Betaproteobacteria</taxon>
        <taxon>Burkholderiales</taxon>
        <taxon>Burkholderiaceae</taxon>
        <taxon>Caballeronia</taxon>
    </lineage>
</organism>
<name>A0A158DF38_9BURK</name>
<comment type="caution">
    <text evidence="3">The sequence shown here is derived from an EMBL/GenBank/DDBJ whole genome shotgun (WGS) entry which is preliminary data.</text>
</comment>
<evidence type="ECO:0000313" key="4">
    <source>
        <dbReference type="Proteomes" id="UP000054911"/>
    </source>
</evidence>